<dbReference type="SUPFAM" id="SSF46689">
    <property type="entry name" value="Homeodomain-like"/>
    <property type="match status" value="1"/>
</dbReference>
<dbReference type="PANTHER" id="PTHR43280">
    <property type="entry name" value="ARAC-FAMILY TRANSCRIPTIONAL REGULATOR"/>
    <property type="match status" value="1"/>
</dbReference>
<evidence type="ECO:0000256" key="3">
    <source>
        <dbReference type="ARBA" id="ARBA00023163"/>
    </source>
</evidence>
<dbReference type="EMBL" id="BAAAFI010000010">
    <property type="protein sequence ID" value="GAA0879323.1"/>
    <property type="molecule type" value="Genomic_DNA"/>
</dbReference>
<dbReference type="Pfam" id="PF12833">
    <property type="entry name" value="HTH_18"/>
    <property type="match status" value="1"/>
</dbReference>
<evidence type="ECO:0000313" key="6">
    <source>
        <dbReference type="EMBL" id="GAA0879323.1"/>
    </source>
</evidence>
<dbReference type="PROSITE" id="PS01124">
    <property type="entry name" value="HTH_ARAC_FAMILY_2"/>
    <property type="match status" value="1"/>
</dbReference>
<dbReference type="Gene3D" id="1.10.10.60">
    <property type="entry name" value="Homeodomain-like"/>
    <property type="match status" value="2"/>
</dbReference>
<feature type="domain" description="HTH araC/xylS-type" evidence="5">
    <location>
        <begin position="262"/>
        <end position="366"/>
    </location>
</feature>
<organism evidence="6 7">
    <name type="scientific">Algoriphagus jejuensis</name>
    <dbReference type="NCBI Taxonomy" id="419934"/>
    <lineage>
        <taxon>Bacteria</taxon>
        <taxon>Pseudomonadati</taxon>
        <taxon>Bacteroidota</taxon>
        <taxon>Cytophagia</taxon>
        <taxon>Cytophagales</taxon>
        <taxon>Cyclobacteriaceae</taxon>
        <taxon>Algoriphagus</taxon>
    </lineage>
</organism>
<proteinExistence type="predicted"/>
<dbReference type="InterPro" id="IPR018060">
    <property type="entry name" value="HTH_AraC"/>
</dbReference>
<keyword evidence="7" id="KW-1185">Reference proteome</keyword>
<comment type="caution">
    <text evidence="6">The sequence shown here is derived from an EMBL/GenBank/DDBJ whole genome shotgun (WGS) entry which is preliminary data.</text>
</comment>
<feature type="transmembrane region" description="Helical" evidence="4">
    <location>
        <begin position="173"/>
        <end position="190"/>
    </location>
</feature>
<accession>A0ABP3YFQ6</accession>
<keyword evidence="3" id="KW-0804">Transcription</keyword>
<keyword evidence="4" id="KW-0472">Membrane</keyword>
<dbReference type="InterPro" id="IPR009057">
    <property type="entry name" value="Homeodomain-like_sf"/>
</dbReference>
<evidence type="ECO:0000313" key="7">
    <source>
        <dbReference type="Proteomes" id="UP001500469"/>
    </source>
</evidence>
<feature type="transmembrane region" description="Helical" evidence="4">
    <location>
        <begin position="196"/>
        <end position="212"/>
    </location>
</feature>
<dbReference type="PANTHER" id="PTHR43280:SF29">
    <property type="entry name" value="ARAC-FAMILY TRANSCRIPTIONAL REGULATOR"/>
    <property type="match status" value="1"/>
</dbReference>
<dbReference type="RefSeq" id="WP_343851608.1">
    <property type="nucleotide sequence ID" value="NZ_BAAAFI010000010.1"/>
</dbReference>
<keyword evidence="4" id="KW-0812">Transmembrane</keyword>
<reference evidence="7" key="1">
    <citation type="journal article" date="2019" name="Int. J. Syst. Evol. Microbiol.">
        <title>The Global Catalogue of Microorganisms (GCM) 10K type strain sequencing project: providing services to taxonomists for standard genome sequencing and annotation.</title>
        <authorList>
            <consortium name="The Broad Institute Genomics Platform"/>
            <consortium name="The Broad Institute Genome Sequencing Center for Infectious Disease"/>
            <person name="Wu L."/>
            <person name="Ma J."/>
        </authorList>
    </citation>
    <scope>NUCLEOTIDE SEQUENCE [LARGE SCALE GENOMIC DNA]</scope>
    <source>
        <strain evidence="7">JCM 16112</strain>
    </source>
</reference>
<keyword evidence="4" id="KW-1133">Transmembrane helix</keyword>
<name>A0ABP3YFQ6_9BACT</name>
<dbReference type="Proteomes" id="UP001500469">
    <property type="component" value="Unassembled WGS sequence"/>
</dbReference>
<keyword evidence="2" id="KW-0238">DNA-binding</keyword>
<protein>
    <recommendedName>
        <fullName evidence="5">HTH araC/xylS-type domain-containing protein</fullName>
    </recommendedName>
</protein>
<evidence type="ECO:0000256" key="1">
    <source>
        <dbReference type="ARBA" id="ARBA00023015"/>
    </source>
</evidence>
<evidence type="ECO:0000256" key="4">
    <source>
        <dbReference type="SAM" id="Phobius"/>
    </source>
</evidence>
<gene>
    <name evidence="6" type="ORF">GCM10009119_22910</name>
</gene>
<feature type="transmembrane region" description="Helical" evidence="4">
    <location>
        <begin position="6"/>
        <end position="22"/>
    </location>
</feature>
<feature type="transmembrane region" description="Helical" evidence="4">
    <location>
        <begin position="130"/>
        <end position="153"/>
    </location>
</feature>
<feature type="transmembrane region" description="Helical" evidence="4">
    <location>
        <begin position="89"/>
        <end position="110"/>
    </location>
</feature>
<feature type="transmembrane region" description="Helical" evidence="4">
    <location>
        <begin position="55"/>
        <end position="77"/>
    </location>
</feature>
<keyword evidence="1" id="KW-0805">Transcription regulation</keyword>
<evidence type="ECO:0000259" key="5">
    <source>
        <dbReference type="PROSITE" id="PS01124"/>
    </source>
</evidence>
<feature type="transmembrane region" description="Helical" evidence="4">
    <location>
        <begin position="29"/>
        <end position="49"/>
    </location>
</feature>
<evidence type="ECO:0000256" key="2">
    <source>
        <dbReference type="ARBA" id="ARBA00023125"/>
    </source>
</evidence>
<sequence>MPYSIGVVMAFFLAVILAGKKNRSQADTFLAFWLFFLGFHLLPYQFLIAGPIENYTLLLGLELPVPLVHGPFLYLYVRALTQENRVKESFVWHFLPFAAGLLSLILFFLLPEAEKIRVYQQQGAGYEVLLSVMYAAILVSGVLCCLLSLRLFVRYQKRISEQFSYTERINLSWLRYLILGSGVVWTVVIVAEDQQIYGAIVGYTMFIGYFGIKQVGVFTNPTAMEANSSLEAEPVSLTGEEPEKPKYEKSTLTASQIEGIHRELSLVMEEEKLFTDPELSLAQLGEHLNVHPNTLSQVINTVEQRNFFDYINRLRVEEFKRLVLDKKNESATLLALAFDCGFNSKTSFNRNFKKATGLSPSEFLEQTHLGRG</sequence>
<dbReference type="SMART" id="SM00342">
    <property type="entry name" value="HTH_ARAC"/>
    <property type="match status" value="1"/>
</dbReference>